<dbReference type="PANTHER" id="PTHR10676">
    <property type="entry name" value="DYNEIN HEAVY CHAIN FAMILY PROTEIN"/>
    <property type="match status" value="1"/>
</dbReference>
<feature type="domain" description="Dynein heavy chain AAA module D4" evidence="3">
    <location>
        <begin position="280"/>
        <end position="454"/>
    </location>
</feature>
<organism evidence="4 5">
    <name type="scientific">Haemaphysalis longicornis</name>
    <name type="common">Bush tick</name>
    <dbReference type="NCBI Taxonomy" id="44386"/>
    <lineage>
        <taxon>Eukaryota</taxon>
        <taxon>Metazoa</taxon>
        <taxon>Ecdysozoa</taxon>
        <taxon>Arthropoda</taxon>
        <taxon>Chelicerata</taxon>
        <taxon>Arachnida</taxon>
        <taxon>Acari</taxon>
        <taxon>Parasitiformes</taxon>
        <taxon>Ixodida</taxon>
        <taxon>Ixodoidea</taxon>
        <taxon>Ixodidae</taxon>
        <taxon>Haemaphysalinae</taxon>
        <taxon>Haemaphysalis</taxon>
    </lineage>
</organism>
<keyword evidence="2" id="KW-0175">Coiled coil</keyword>
<dbReference type="GO" id="GO:0005930">
    <property type="term" value="C:axoneme"/>
    <property type="evidence" value="ECO:0007669"/>
    <property type="project" value="TreeGrafter"/>
</dbReference>
<dbReference type="Gene3D" id="3.40.50.300">
    <property type="entry name" value="P-loop containing nucleotide triphosphate hydrolases"/>
    <property type="match status" value="1"/>
</dbReference>
<dbReference type="GO" id="GO:0035721">
    <property type="term" value="P:intraciliary retrograde transport"/>
    <property type="evidence" value="ECO:0007669"/>
    <property type="project" value="TreeGrafter"/>
</dbReference>
<name>A0A9J6G7G2_HAELO</name>
<comment type="caution">
    <text evidence="4">The sequence shown here is derived from an EMBL/GenBank/DDBJ whole genome shotgun (WGS) entry which is preliminary data.</text>
</comment>
<dbReference type="Gene3D" id="1.20.920.30">
    <property type="match status" value="1"/>
</dbReference>
<dbReference type="OMA" id="HALANGW"/>
<dbReference type="GO" id="GO:0060271">
    <property type="term" value="P:cilium assembly"/>
    <property type="evidence" value="ECO:0007669"/>
    <property type="project" value="TreeGrafter"/>
</dbReference>
<dbReference type="InterPro" id="IPR024317">
    <property type="entry name" value="Dynein_heavy_chain_D4_dom"/>
</dbReference>
<dbReference type="GO" id="GO:0008569">
    <property type="term" value="F:minus-end-directed microtubule motor activity"/>
    <property type="evidence" value="ECO:0007669"/>
    <property type="project" value="TreeGrafter"/>
</dbReference>
<dbReference type="InterPro" id="IPR026983">
    <property type="entry name" value="DHC"/>
</dbReference>
<dbReference type="AlphaFoldDB" id="A0A9J6G7G2"/>
<reference evidence="4 5" key="1">
    <citation type="journal article" date="2020" name="Cell">
        <title>Large-Scale Comparative Analyses of Tick Genomes Elucidate Their Genetic Diversity and Vector Capacities.</title>
        <authorList>
            <consortium name="Tick Genome and Microbiome Consortium (TIGMIC)"/>
            <person name="Jia N."/>
            <person name="Wang J."/>
            <person name="Shi W."/>
            <person name="Du L."/>
            <person name="Sun Y."/>
            <person name="Zhan W."/>
            <person name="Jiang J.F."/>
            <person name="Wang Q."/>
            <person name="Zhang B."/>
            <person name="Ji P."/>
            <person name="Bell-Sakyi L."/>
            <person name="Cui X.M."/>
            <person name="Yuan T.T."/>
            <person name="Jiang B.G."/>
            <person name="Yang W.F."/>
            <person name="Lam T.T."/>
            <person name="Chang Q.C."/>
            <person name="Ding S.J."/>
            <person name="Wang X.J."/>
            <person name="Zhu J.G."/>
            <person name="Ruan X.D."/>
            <person name="Zhao L."/>
            <person name="Wei J.T."/>
            <person name="Ye R.Z."/>
            <person name="Que T.C."/>
            <person name="Du C.H."/>
            <person name="Zhou Y.H."/>
            <person name="Cheng J.X."/>
            <person name="Dai P.F."/>
            <person name="Guo W.B."/>
            <person name="Han X.H."/>
            <person name="Huang E.J."/>
            <person name="Li L.F."/>
            <person name="Wei W."/>
            <person name="Gao Y.C."/>
            <person name="Liu J.Z."/>
            <person name="Shao H.Z."/>
            <person name="Wang X."/>
            <person name="Wang C.C."/>
            <person name="Yang T.C."/>
            <person name="Huo Q.B."/>
            <person name="Li W."/>
            <person name="Chen H.Y."/>
            <person name="Chen S.E."/>
            <person name="Zhou L.G."/>
            <person name="Ni X.B."/>
            <person name="Tian J.H."/>
            <person name="Sheng Y."/>
            <person name="Liu T."/>
            <person name="Pan Y.S."/>
            <person name="Xia L.Y."/>
            <person name="Li J."/>
            <person name="Zhao F."/>
            <person name="Cao W.C."/>
        </authorList>
    </citation>
    <scope>NUCLEOTIDE SEQUENCE [LARGE SCALE GENOMIC DNA]</scope>
    <source>
        <strain evidence="4">HaeL-2018</strain>
    </source>
</reference>
<evidence type="ECO:0000259" key="3">
    <source>
        <dbReference type="Pfam" id="PF12780"/>
    </source>
</evidence>
<dbReference type="InterPro" id="IPR027417">
    <property type="entry name" value="P-loop_NTPase"/>
</dbReference>
<proteinExistence type="inferred from homology"/>
<dbReference type="VEuPathDB" id="VectorBase:HLOH_049750"/>
<dbReference type="GO" id="GO:0051959">
    <property type="term" value="F:dynein light intermediate chain binding"/>
    <property type="evidence" value="ECO:0007669"/>
    <property type="project" value="InterPro"/>
</dbReference>
<keyword evidence="5" id="KW-1185">Reference proteome</keyword>
<dbReference type="GO" id="GO:0045505">
    <property type="term" value="F:dynein intermediate chain binding"/>
    <property type="evidence" value="ECO:0007669"/>
    <property type="project" value="InterPro"/>
</dbReference>
<dbReference type="Proteomes" id="UP000821853">
    <property type="component" value="Chromosome 3"/>
</dbReference>
<dbReference type="Pfam" id="PF12780">
    <property type="entry name" value="AAA_8"/>
    <property type="match status" value="1"/>
</dbReference>
<dbReference type="GO" id="GO:0097729">
    <property type="term" value="C:9+2 motile cilium"/>
    <property type="evidence" value="ECO:0007669"/>
    <property type="project" value="TreeGrafter"/>
</dbReference>
<dbReference type="Gene3D" id="1.20.920.20">
    <property type="match status" value="1"/>
</dbReference>
<feature type="coiled-coil region" evidence="2">
    <location>
        <begin position="444"/>
        <end position="517"/>
    </location>
</feature>
<dbReference type="GO" id="GO:0005868">
    <property type="term" value="C:cytoplasmic dynein complex"/>
    <property type="evidence" value="ECO:0007669"/>
    <property type="project" value="TreeGrafter"/>
</dbReference>
<evidence type="ECO:0000256" key="1">
    <source>
        <dbReference type="ARBA" id="ARBA00008887"/>
    </source>
</evidence>
<accession>A0A9J6G7G2</accession>
<evidence type="ECO:0000313" key="5">
    <source>
        <dbReference type="Proteomes" id="UP000821853"/>
    </source>
</evidence>
<dbReference type="OrthoDB" id="6424585at2759"/>
<protein>
    <recommendedName>
        <fullName evidence="3">Dynein heavy chain AAA module D4 domain-containing protein</fullName>
    </recommendedName>
</protein>
<comment type="similarity">
    <text evidence="1">Belongs to the dynein heavy chain family.</text>
</comment>
<gene>
    <name evidence="4" type="ORF">HPB48_010888</name>
</gene>
<dbReference type="EMBL" id="JABSTR010000005">
    <property type="protein sequence ID" value="KAH9371213.1"/>
    <property type="molecule type" value="Genomic_DNA"/>
</dbReference>
<dbReference type="PANTHER" id="PTHR10676:SF352">
    <property type="entry name" value="CYTOPLASMIC DYNEIN 2 HEAVY CHAIN 1"/>
    <property type="match status" value="1"/>
</dbReference>
<sequence>MGSKAESAVALARGLSAGLASSARDKVTARTGTVQVVRYLRQVCAPSAGGGLQPRGPGWLLLCLRGLERAGRDLWGSCQLASWLVQVRAHGGFHDPTEPGCPWVVLRRVQLLATVAIPTKLLPPRLLSAAHLIAVGAPRPPELERICEAYLRGPVACSLAPEQLGLLASSMVGLLQHKAAGVSDGGDRWTARLLTDWVRGLERYPDTADVAGLLAAWTHEARRLLRDPMPDDESRNRLEAALADTLRSHWAAAQHALANGWDAVPVREWLELAAHADWALGRPSGWLLSAGASGTGRRLAILLAANRAGLPCISPRGRCLAASRADLRALVQEAGLDGRPVVLLLEEQQLDSASFDLLASLWATGEVPGLFRPDELDLASLPRDHRTPWEHLCSRVQRNVRVALVVDAPGLLQERHPWLLKATSAHWITSWSRESFKQLGIAKLNEAKKAVAELEGEATTKRKLLAEKQAEADAALQQIGASMSSTGEQKTEMEQLRATVRRESERLMQRKQQIDRELAQIEPLVKNAQQAVGNIRSDALSEIRSLRAPPDVIRDILEGVLRLMGTFDTSWVSMKRYVSPKPLSALQELSIC</sequence>
<dbReference type="GO" id="GO:0060294">
    <property type="term" value="P:cilium movement involved in cell motility"/>
    <property type="evidence" value="ECO:0007669"/>
    <property type="project" value="TreeGrafter"/>
</dbReference>
<evidence type="ECO:0000313" key="4">
    <source>
        <dbReference type="EMBL" id="KAH9371213.1"/>
    </source>
</evidence>
<evidence type="ECO:0000256" key="2">
    <source>
        <dbReference type="SAM" id="Coils"/>
    </source>
</evidence>